<protein>
    <submittedName>
        <fullName evidence="1">Uncharacterized protein</fullName>
    </submittedName>
</protein>
<dbReference type="AlphaFoldDB" id="A0A4Y7TXJ9"/>
<dbReference type="EMBL" id="QPFP01000003">
    <property type="protein sequence ID" value="TEB38342.1"/>
    <property type="molecule type" value="Genomic_DNA"/>
</dbReference>
<reference evidence="1 2" key="1">
    <citation type="journal article" date="2019" name="Nat. Ecol. Evol.">
        <title>Megaphylogeny resolves global patterns of mushroom evolution.</title>
        <authorList>
            <person name="Varga T."/>
            <person name="Krizsan K."/>
            <person name="Foldi C."/>
            <person name="Dima B."/>
            <person name="Sanchez-Garcia M."/>
            <person name="Sanchez-Ramirez S."/>
            <person name="Szollosi G.J."/>
            <person name="Szarkandi J.G."/>
            <person name="Papp V."/>
            <person name="Albert L."/>
            <person name="Andreopoulos W."/>
            <person name="Angelini C."/>
            <person name="Antonin V."/>
            <person name="Barry K.W."/>
            <person name="Bougher N.L."/>
            <person name="Buchanan P."/>
            <person name="Buyck B."/>
            <person name="Bense V."/>
            <person name="Catcheside P."/>
            <person name="Chovatia M."/>
            <person name="Cooper J."/>
            <person name="Damon W."/>
            <person name="Desjardin D."/>
            <person name="Finy P."/>
            <person name="Geml J."/>
            <person name="Haridas S."/>
            <person name="Hughes K."/>
            <person name="Justo A."/>
            <person name="Karasinski D."/>
            <person name="Kautmanova I."/>
            <person name="Kiss B."/>
            <person name="Kocsube S."/>
            <person name="Kotiranta H."/>
            <person name="LaButti K.M."/>
            <person name="Lechner B.E."/>
            <person name="Liimatainen K."/>
            <person name="Lipzen A."/>
            <person name="Lukacs Z."/>
            <person name="Mihaltcheva S."/>
            <person name="Morgado L.N."/>
            <person name="Niskanen T."/>
            <person name="Noordeloos M.E."/>
            <person name="Ohm R.A."/>
            <person name="Ortiz-Santana B."/>
            <person name="Ovrebo C."/>
            <person name="Racz N."/>
            <person name="Riley R."/>
            <person name="Savchenko A."/>
            <person name="Shiryaev A."/>
            <person name="Soop K."/>
            <person name="Spirin V."/>
            <person name="Szebenyi C."/>
            <person name="Tomsovsky M."/>
            <person name="Tulloss R.E."/>
            <person name="Uehling J."/>
            <person name="Grigoriev I.V."/>
            <person name="Vagvolgyi C."/>
            <person name="Papp T."/>
            <person name="Martin F.M."/>
            <person name="Miettinen O."/>
            <person name="Hibbett D.S."/>
            <person name="Nagy L.G."/>
        </authorList>
    </citation>
    <scope>NUCLEOTIDE SEQUENCE [LARGE SCALE GENOMIC DNA]</scope>
    <source>
        <strain evidence="1 2">FP101781</strain>
    </source>
</reference>
<dbReference type="Proteomes" id="UP000298030">
    <property type="component" value="Unassembled WGS sequence"/>
</dbReference>
<gene>
    <name evidence="1" type="ORF">FA13DRAFT_741380</name>
</gene>
<keyword evidence="2" id="KW-1185">Reference proteome</keyword>
<organism evidence="1 2">
    <name type="scientific">Coprinellus micaceus</name>
    <name type="common">Glistening ink-cap mushroom</name>
    <name type="synonym">Coprinus micaceus</name>
    <dbReference type="NCBI Taxonomy" id="71717"/>
    <lineage>
        <taxon>Eukaryota</taxon>
        <taxon>Fungi</taxon>
        <taxon>Dikarya</taxon>
        <taxon>Basidiomycota</taxon>
        <taxon>Agaricomycotina</taxon>
        <taxon>Agaricomycetes</taxon>
        <taxon>Agaricomycetidae</taxon>
        <taxon>Agaricales</taxon>
        <taxon>Agaricineae</taxon>
        <taxon>Psathyrellaceae</taxon>
        <taxon>Coprinellus</taxon>
    </lineage>
</organism>
<sequence>MTSQSKSPFGCRRQALGRPQQSETPAVHIYDALAACSLCTHKRLSVTLYYPLWMATFRTYPIPTPECRDHLNGLSEIDHKTPAKIPLEPWFKPPHKGVECRPTLSISNVSDELASATAATDWAYPHWTWSLCSTLHCCVYRGKLVGEEMAYVDHNNLQPRIYTGTQVHVNSLSVRLRRPTLYSKPAERTKLDGACTQKKQTGRIGSQ</sequence>
<name>A0A4Y7TXJ9_COPMI</name>
<evidence type="ECO:0000313" key="2">
    <source>
        <dbReference type="Proteomes" id="UP000298030"/>
    </source>
</evidence>
<comment type="caution">
    <text evidence="1">The sequence shown here is derived from an EMBL/GenBank/DDBJ whole genome shotgun (WGS) entry which is preliminary data.</text>
</comment>
<proteinExistence type="predicted"/>
<accession>A0A4Y7TXJ9</accession>
<evidence type="ECO:0000313" key="1">
    <source>
        <dbReference type="EMBL" id="TEB38342.1"/>
    </source>
</evidence>